<keyword evidence="3" id="KW-1185">Reference proteome</keyword>
<feature type="compositionally biased region" description="Polar residues" evidence="1">
    <location>
        <begin position="159"/>
        <end position="171"/>
    </location>
</feature>
<dbReference type="AlphaFoldDB" id="A0A261EWM1"/>
<name>A0A261EWM1_9BIFI</name>
<dbReference type="EMBL" id="MWWR01000009">
    <property type="protein sequence ID" value="OZG51270.1"/>
    <property type="molecule type" value="Genomic_DNA"/>
</dbReference>
<comment type="caution">
    <text evidence="2">The sequence shown here is derived from an EMBL/GenBank/DDBJ whole genome shotgun (WGS) entry which is preliminary data.</text>
</comment>
<sequence>MTDTKDIFHKNAVTFYEHADETEQDKERIERAQNRESRYNDAWPKVDIEEVRKRYAPKDAQGHKSGYKWVYEDNPKDHNHGYQVVCDMLNGSLRVYLKIPHTKKSKIKHKAVHIEDNSFGDKTNTHYKIKKRNGNDTRRGILKTLENRRRKRIKPKTNGVDNNPPTNGSKQRASDTKHSNKN</sequence>
<dbReference type="Proteomes" id="UP000216725">
    <property type="component" value="Unassembled WGS sequence"/>
</dbReference>
<proteinExistence type="predicted"/>
<feature type="compositionally biased region" description="Basic and acidic residues" evidence="1">
    <location>
        <begin position="172"/>
        <end position="182"/>
    </location>
</feature>
<organism evidence="2 3">
    <name type="scientific">Pseudoscardovia radai</name>
    <dbReference type="NCBI Taxonomy" id="987066"/>
    <lineage>
        <taxon>Bacteria</taxon>
        <taxon>Bacillati</taxon>
        <taxon>Actinomycetota</taxon>
        <taxon>Actinomycetes</taxon>
        <taxon>Bifidobacteriales</taxon>
        <taxon>Bifidobacteriaceae</taxon>
        <taxon>Pseudoscardovia</taxon>
    </lineage>
</organism>
<accession>A0A261EWM1</accession>
<gene>
    <name evidence="2" type="ORF">PSRA_1214</name>
</gene>
<feature type="region of interest" description="Disordered" evidence="1">
    <location>
        <begin position="118"/>
        <end position="182"/>
    </location>
</feature>
<evidence type="ECO:0000313" key="3">
    <source>
        <dbReference type="Proteomes" id="UP000216725"/>
    </source>
</evidence>
<protein>
    <submittedName>
        <fullName evidence="2">Uncharacterized protein</fullName>
    </submittedName>
</protein>
<dbReference type="RefSeq" id="WP_094661028.1">
    <property type="nucleotide sequence ID" value="NZ_MWWR01000009.1"/>
</dbReference>
<reference evidence="2 3" key="1">
    <citation type="journal article" date="2017" name="BMC Genomics">
        <title>Comparative genomic and phylogenomic analyses of the Bifidobacteriaceae family.</title>
        <authorList>
            <person name="Lugli G.A."/>
            <person name="Milani C."/>
            <person name="Turroni F."/>
            <person name="Duranti S."/>
            <person name="Mancabelli L."/>
            <person name="Mangifesta M."/>
            <person name="Ferrario C."/>
            <person name="Modesto M."/>
            <person name="Mattarelli P."/>
            <person name="Jiri K."/>
            <person name="van Sinderen D."/>
            <person name="Ventura M."/>
        </authorList>
    </citation>
    <scope>NUCLEOTIDE SEQUENCE [LARGE SCALE GENOMIC DNA]</scope>
    <source>
        <strain evidence="2 3">DSM 24742</strain>
    </source>
</reference>
<evidence type="ECO:0000256" key="1">
    <source>
        <dbReference type="SAM" id="MobiDB-lite"/>
    </source>
</evidence>
<evidence type="ECO:0000313" key="2">
    <source>
        <dbReference type="EMBL" id="OZG51270.1"/>
    </source>
</evidence>
<dbReference type="OrthoDB" id="2002806at2"/>